<dbReference type="GO" id="GO:0020037">
    <property type="term" value="F:heme binding"/>
    <property type="evidence" value="ECO:0007669"/>
    <property type="project" value="InterPro"/>
</dbReference>
<dbReference type="SUPFAM" id="SSF46626">
    <property type="entry name" value="Cytochrome c"/>
    <property type="match status" value="1"/>
</dbReference>
<sequence length="444" mass="49277">MKNLITGKNLLSGLVLLALSNTVVLANERAITYSEDIAAILFDKCSSCHNPDGIGPMSLLSYEEVRPWAPLISYKVERREMPPWHLDQTVGIQAYKNDVSLNAEQITKVIAWAQNGAPQGDPALTPPQPNLPDAGQWQLSSTLGAPDFVVKSPPYTVTANAQDQWWVRNTSFEGVIDEPRYVRATELKGSYPLGVKVLHHGHAQLRSFDDNGNRASGPVGRQGVGKGGDQFPEGTGMLIYPSGSINWNLHYFPINEIVPNEQAEAAVWLYPRGYKPEFETRGEQFFAADSGPGGLWANDLVLPPDSVKSLQGVRVLEKPALITSFRPHMHMRGRAQSLQAIYPDGSRKMLARVDKYDHSWQINYEFAEDAAPLLPQGTMLMITSTWDNTADNPNNPDPRQWVVFGQRGVDEMSHLWLGITYLSEDQFDRLTAERNARLTAASGE</sequence>
<evidence type="ECO:0000313" key="4">
    <source>
        <dbReference type="EMBL" id="PDH33448.1"/>
    </source>
</evidence>
<keyword evidence="1" id="KW-1015">Disulfide bond</keyword>
<evidence type="ECO:0000256" key="2">
    <source>
        <dbReference type="SAM" id="MobiDB-lite"/>
    </source>
</evidence>
<evidence type="ECO:0000256" key="3">
    <source>
        <dbReference type="SAM" id="SignalP"/>
    </source>
</evidence>
<feature type="signal peptide" evidence="3">
    <location>
        <begin position="1"/>
        <end position="26"/>
    </location>
</feature>
<dbReference type="Proteomes" id="UP000219329">
    <property type="component" value="Unassembled WGS sequence"/>
</dbReference>
<comment type="caution">
    <text evidence="4">The sequence shown here is derived from an EMBL/GenBank/DDBJ whole genome shotgun (WGS) entry which is preliminary data.</text>
</comment>
<protein>
    <recommendedName>
        <fullName evidence="6">Cytochrome c domain-containing protein</fullName>
    </recommendedName>
</protein>
<accession>A0A2A5WAZ0</accession>
<dbReference type="InterPro" id="IPR014784">
    <property type="entry name" value="Cu2_ascorb_mOase-like_C"/>
</dbReference>
<evidence type="ECO:0000256" key="1">
    <source>
        <dbReference type="ARBA" id="ARBA00023157"/>
    </source>
</evidence>
<keyword evidence="3" id="KW-0732">Signal</keyword>
<dbReference type="GO" id="GO:0016715">
    <property type="term" value="F:oxidoreductase activity, acting on paired donors, with incorporation or reduction of molecular oxygen, reduced ascorbate as one donor, and incorporation of one atom of oxygen"/>
    <property type="evidence" value="ECO:0007669"/>
    <property type="project" value="InterPro"/>
</dbReference>
<dbReference type="AlphaFoldDB" id="A0A2A5WAZ0"/>
<feature type="chain" id="PRO_5013331956" description="Cytochrome c domain-containing protein" evidence="3">
    <location>
        <begin position="27"/>
        <end position="444"/>
    </location>
</feature>
<gene>
    <name evidence="4" type="ORF">CNF02_08350</name>
</gene>
<dbReference type="GO" id="GO:0009055">
    <property type="term" value="F:electron transfer activity"/>
    <property type="evidence" value="ECO:0007669"/>
    <property type="project" value="InterPro"/>
</dbReference>
<proteinExistence type="predicted"/>
<dbReference type="Gene3D" id="2.60.120.230">
    <property type="match status" value="1"/>
</dbReference>
<evidence type="ECO:0008006" key="6">
    <source>
        <dbReference type="Google" id="ProtNLM"/>
    </source>
</evidence>
<evidence type="ECO:0000313" key="5">
    <source>
        <dbReference type="Proteomes" id="UP000219329"/>
    </source>
</evidence>
<organism evidence="4 5">
    <name type="scientific">OM182 bacterium MED-G28</name>
    <dbReference type="NCBI Taxonomy" id="1986256"/>
    <lineage>
        <taxon>Bacteria</taxon>
        <taxon>Pseudomonadati</taxon>
        <taxon>Pseudomonadota</taxon>
        <taxon>Gammaproteobacteria</taxon>
        <taxon>OMG group</taxon>
        <taxon>OM182 clade</taxon>
    </lineage>
</organism>
<dbReference type="InterPro" id="IPR036909">
    <property type="entry name" value="Cyt_c-like_dom_sf"/>
</dbReference>
<name>A0A2A5WAZ0_9GAMM</name>
<dbReference type="SUPFAM" id="SSF49742">
    <property type="entry name" value="PHM/PNGase F"/>
    <property type="match status" value="1"/>
</dbReference>
<reference evidence="4 5" key="1">
    <citation type="submission" date="2017-08" db="EMBL/GenBank/DDBJ databases">
        <title>Fine stratification of microbial communities through a metagenomic profile of the photic zone.</title>
        <authorList>
            <person name="Haro-Moreno J.M."/>
            <person name="Lopez-Perez M."/>
            <person name="De La Torre J."/>
            <person name="Picazo A."/>
            <person name="Camacho A."/>
            <person name="Rodriguez-Valera F."/>
        </authorList>
    </citation>
    <scope>NUCLEOTIDE SEQUENCE [LARGE SCALE GENOMIC DNA]</scope>
    <source>
        <strain evidence="4">MED-G28</strain>
    </source>
</reference>
<dbReference type="EMBL" id="NTJZ01000008">
    <property type="protein sequence ID" value="PDH33448.1"/>
    <property type="molecule type" value="Genomic_DNA"/>
</dbReference>
<dbReference type="InterPro" id="IPR008977">
    <property type="entry name" value="PHM/PNGase_F_dom_sf"/>
</dbReference>
<feature type="region of interest" description="Disordered" evidence="2">
    <location>
        <begin position="207"/>
        <end position="227"/>
    </location>
</feature>